<keyword evidence="3 10" id="KW-1134">Transmembrane beta strand</keyword>
<evidence type="ECO:0000256" key="10">
    <source>
        <dbReference type="PROSITE-ProRule" id="PRU01360"/>
    </source>
</evidence>
<keyword evidence="4 10" id="KW-0812">Transmembrane</keyword>
<dbReference type="AlphaFoldDB" id="A0A514CNG8"/>
<dbReference type="KEGG" id="echi:FKX85_20775"/>
<dbReference type="Gene3D" id="2.170.130.10">
    <property type="entry name" value="TonB-dependent receptor, plug domain"/>
    <property type="match status" value="1"/>
</dbReference>
<comment type="subcellular location">
    <subcellularLocation>
        <location evidence="1 10">Cell outer membrane</location>
        <topology evidence="1 10">Multi-pass membrane protein</topology>
    </subcellularLocation>
</comment>
<dbReference type="InterPro" id="IPR039426">
    <property type="entry name" value="TonB-dep_rcpt-like"/>
</dbReference>
<evidence type="ECO:0000256" key="1">
    <source>
        <dbReference type="ARBA" id="ARBA00004571"/>
    </source>
</evidence>
<organism evidence="14 15">
    <name type="scientific">Echinicola soli</name>
    <dbReference type="NCBI Taxonomy" id="2591634"/>
    <lineage>
        <taxon>Bacteria</taxon>
        <taxon>Pseudomonadati</taxon>
        <taxon>Bacteroidota</taxon>
        <taxon>Cytophagia</taxon>
        <taxon>Cytophagales</taxon>
        <taxon>Cyclobacteriaceae</taxon>
        <taxon>Echinicola</taxon>
    </lineage>
</organism>
<dbReference type="InterPro" id="IPR037066">
    <property type="entry name" value="Plug_dom_sf"/>
</dbReference>
<dbReference type="EMBL" id="CP041253">
    <property type="protein sequence ID" value="QDH81330.1"/>
    <property type="molecule type" value="Genomic_DNA"/>
</dbReference>
<keyword evidence="6 11" id="KW-0798">TonB box</keyword>
<evidence type="ECO:0000313" key="15">
    <source>
        <dbReference type="Proteomes" id="UP000316614"/>
    </source>
</evidence>
<dbReference type="InterPro" id="IPR012910">
    <property type="entry name" value="Plug_dom"/>
</dbReference>
<dbReference type="Proteomes" id="UP000316614">
    <property type="component" value="Chromosome"/>
</dbReference>
<evidence type="ECO:0000256" key="7">
    <source>
        <dbReference type="ARBA" id="ARBA00023136"/>
    </source>
</evidence>
<reference evidence="14 15" key="1">
    <citation type="submission" date="2019-06" db="EMBL/GenBank/DDBJ databases">
        <title>Echinicola alkalisoli sp. nov. isolated from saline soil.</title>
        <authorList>
            <person name="Sun J.-Q."/>
            <person name="Xu L."/>
        </authorList>
    </citation>
    <scope>NUCLEOTIDE SEQUENCE [LARGE SCALE GENOMIC DNA]</scope>
    <source>
        <strain evidence="14 15">LN3S3</strain>
    </source>
</reference>
<comment type="similarity">
    <text evidence="10 11">Belongs to the TonB-dependent receptor family.</text>
</comment>
<dbReference type="InterPro" id="IPR000531">
    <property type="entry name" value="Beta-barrel_TonB"/>
</dbReference>
<gene>
    <name evidence="14" type="ORF">FKX85_20775</name>
</gene>
<keyword evidence="2 10" id="KW-0813">Transport</keyword>
<name>A0A514CNG8_9BACT</name>
<evidence type="ECO:0000259" key="12">
    <source>
        <dbReference type="Pfam" id="PF00593"/>
    </source>
</evidence>
<evidence type="ECO:0000313" key="14">
    <source>
        <dbReference type="EMBL" id="QDH81330.1"/>
    </source>
</evidence>
<keyword evidence="5" id="KW-0732">Signal</keyword>
<evidence type="ECO:0000256" key="9">
    <source>
        <dbReference type="ARBA" id="ARBA00023237"/>
    </source>
</evidence>
<keyword evidence="7 10" id="KW-0472">Membrane</keyword>
<feature type="domain" description="TonB-dependent receptor-like beta-barrel" evidence="12">
    <location>
        <begin position="331"/>
        <end position="715"/>
    </location>
</feature>
<evidence type="ECO:0000256" key="4">
    <source>
        <dbReference type="ARBA" id="ARBA00022692"/>
    </source>
</evidence>
<proteinExistence type="inferred from homology"/>
<dbReference type="RefSeq" id="WP_141616544.1">
    <property type="nucleotide sequence ID" value="NZ_CP041253.1"/>
</dbReference>
<dbReference type="Pfam" id="PF00593">
    <property type="entry name" value="TonB_dep_Rec_b-barrel"/>
    <property type="match status" value="1"/>
</dbReference>
<sequence>MNLLLLLTAVLVASGDIPRSFQSPDVFPKYSNWEALQGLDTVKAAKRDTVPEYQELEEVVVIDQAEVIKREESNSIALVKQDFIRENRGGSLMKSLERVPGISIIGIGSGASKPLIRGLGFNQVMVVENGIKHEGQQWGADHGLEVDQYAADQVMIIKGPASFKYGSDAIAGVIDIREKLPPFEEGISGSVELGGRSNNAWFGGSASITARKDNWFAEGRFTMADYGDFKVPTDSVFVYDYGVALHDGHVRNSAGKERDFSGRIGYLGEHFRNTLSVSRVHTKSGFFANAHGLEPRRVDVSLHDKSSRDILLPFQEVTHTKVINRASYAAGKQFLQLDLAYQRNDRKEWSQYVNHGYMPAVYPAELPYPSTLERAFDKEVFSLNVKDELFLDKHQLLVGASGEYQRNDIGGWGFLIPAFDQYSIGVFAIEKYQLSALWKLTAALRYDHSLINVEDYQDWFPSVKDASQATPSDYLFRAEDFRREFNSMVWSVGFNFLPGALSIKGNLGTSFRMPIAKELAANGVNYHYFRYERGNADLDPERSLQLDLGAELKKEKWQVSVSPFVNYFSNYIYLNPTAELDILYGAGNQVFNYTQAEVLRYGTELSVVHRLTREWSLEVIGEYVYSEQKSGAKLGYTLPFSPPPSGIFNVTYQPASTGGFSSPYFAVDFRATAKQSNIVPPEKVTKGYRLVHLRAGSSIRILQQHIQADLQVQNLFNTYYLNHTSFYRLISLPEAGRNITLSLKYQF</sequence>
<evidence type="ECO:0000256" key="2">
    <source>
        <dbReference type="ARBA" id="ARBA00022448"/>
    </source>
</evidence>
<dbReference type="GO" id="GO:0015344">
    <property type="term" value="F:siderophore uptake transmembrane transporter activity"/>
    <property type="evidence" value="ECO:0007669"/>
    <property type="project" value="TreeGrafter"/>
</dbReference>
<keyword evidence="15" id="KW-1185">Reference proteome</keyword>
<dbReference type="PANTHER" id="PTHR30069:SF29">
    <property type="entry name" value="HEMOGLOBIN AND HEMOGLOBIN-HAPTOGLOBIN-BINDING PROTEIN 1-RELATED"/>
    <property type="match status" value="1"/>
</dbReference>
<feature type="domain" description="TonB-dependent receptor plug" evidence="13">
    <location>
        <begin position="69"/>
        <end position="173"/>
    </location>
</feature>
<accession>A0A514CNG8</accession>
<dbReference type="PANTHER" id="PTHR30069">
    <property type="entry name" value="TONB-DEPENDENT OUTER MEMBRANE RECEPTOR"/>
    <property type="match status" value="1"/>
</dbReference>
<evidence type="ECO:0000256" key="5">
    <source>
        <dbReference type="ARBA" id="ARBA00022729"/>
    </source>
</evidence>
<evidence type="ECO:0000256" key="3">
    <source>
        <dbReference type="ARBA" id="ARBA00022452"/>
    </source>
</evidence>
<dbReference type="Gene3D" id="2.40.170.20">
    <property type="entry name" value="TonB-dependent receptor, beta-barrel domain"/>
    <property type="match status" value="1"/>
</dbReference>
<dbReference type="SUPFAM" id="SSF56935">
    <property type="entry name" value="Porins"/>
    <property type="match status" value="1"/>
</dbReference>
<keyword evidence="9 10" id="KW-0998">Cell outer membrane</keyword>
<evidence type="ECO:0000256" key="11">
    <source>
        <dbReference type="RuleBase" id="RU003357"/>
    </source>
</evidence>
<evidence type="ECO:0000259" key="13">
    <source>
        <dbReference type="Pfam" id="PF07715"/>
    </source>
</evidence>
<protein>
    <submittedName>
        <fullName evidence="14">TonB-dependent receptor</fullName>
    </submittedName>
</protein>
<dbReference type="Pfam" id="PF07715">
    <property type="entry name" value="Plug"/>
    <property type="match status" value="1"/>
</dbReference>
<keyword evidence="8 14" id="KW-0675">Receptor</keyword>
<dbReference type="PROSITE" id="PS52016">
    <property type="entry name" value="TONB_DEPENDENT_REC_3"/>
    <property type="match status" value="1"/>
</dbReference>
<evidence type="ECO:0000256" key="6">
    <source>
        <dbReference type="ARBA" id="ARBA00023077"/>
    </source>
</evidence>
<evidence type="ECO:0000256" key="8">
    <source>
        <dbReference type="ARBA" id="ARBA00023170"/>
    </source>
</evidence>
<dbReference type="InterPro" id="IPR036942">
    <property type="entry name" value="Beta-barrel_TonB_sf"/>
</dbReference>
<dbReference type="GO" id="GO:0044718">
    <property type="term" value="P:siderophore transmembrane transport"/>
    <property type="evidence" value="ECO:0007669"/>
    <property type="project" value="TreeGrafter"/>
</dbReference>
<dbReference type="OrthoDB" id="9795928at2"/>
<dbReference type="GO" id="GO:0009279">
    <property type="term" value="C:cell outer membrane"/>
    <property type="evidence" value="ECO:0007669"/>
    <property type="project" value="UniProtKB-SubCell"/>
</dbReference>